<dbReference type="InterPro" id="IPR030445">
    <property type="entry name" value="H3-K79_meTrfase"/>
</dbReference>
<organism evidence="13 14">
    <name type="scientific">Trichuris trichiura</name>
    <name type="common">Whipworm</name>
    <name type="synonym">Trichocephalus trichiurus</name>
    <dbReference type="NCBI Taxonomy" id="36087"/>
    <lineage>
        <taxon>Eukaryota</taxon>
        <taxon>Metazoa</taxon>
        <taxon>Ecdysozoa</taxon>
        <taxon>Nematoda</taxon>
        <taxon>Enoplea</taxon>
        <taxon>Dorylaimia</taxon>
        <taxon>Trichinellida</taxon>
        <taxon>Trichuridae</taxon>
        <taxon>Trichuris</taxon>
    </lineage>
</organism>
<dbReference type="GO" id="GO:0032259">
    <property type="term" value="P:methylation"/>
    <property type="evidence" value="ECO:0007669"/>
    <property type="project" value="UniProtKB-KW"/>
</dbReference>
<evidence type="ECO:0000256" key="6">
    <source>
        <dbReference type="ARBA" id="ARBA00022691"/>
    </source>
</evidence>
<dbReference type="AlphaFoldDB" id="A0A077ZBK8"/>
<name>A0A077ZBK8_TRITR</name>
<dbReference type="GO" id="GO:0000077">
    <property type="term" value="P:DNA damage checkpoint signaling"/>
    <property type="evidence" value="ECO:0007669"/>
    <property type="project" value="TreeGrafter"/>
</dbReference>
<dbReference type="Proteomes" id="UP000030665">
    <property type="component" value="Unassembled WGS sequence"/>
</dbReference>
<dbReference type="STRING" id="36087.A0A077ZBK8"/>
<evidence type="ECO:0000313" key="14">
    <source>
        <dbReference type="Proteomes" id="UP000030665"/>
    </source>
</evidence>
<dbReference type="EC" id="2.1.1.360" evidence="2 11"/>
<keyword evidence="6 11" id="KW-0949">S-adenosyl-L-methionine</keyword>
<dbReference type="SUPFAM" id="SSF53335">
    <property type="entry name" value="S-adenosyl-L-methionine-dependent methyltransferases"/>
    <property type="match status" value="1"/>
</dbReference>
<dbReference type="InterPro" id="IPR025789">
    <property type="entry name" value="DOT1_dom"/>
</dbReference>
<feature type="domain" description="DOT1" evidence="12">
    <location>
        <begin position="1"/>
        <end position="225"/>
    </location>
</feature>
<evidence type="ECO:0000256" key="11">
    <source>
        <dbReference type="RuleBase" id="RU271113"/>
    </source>
</evidence>
<dbReference type="FunFam" id="3.40.50.150:FF:000033">
    <property type="entry name" value="Histone-lysine N-methyltransferase, H3 lysine-79 specific"/>
    <property type="match status" value="1"/>
</dbReference>
<evidence type="ECO:0000256" key="8">
    <source>
        <dbReference type="ARBA" id="ARBA00023242"/>
    </source>
</evidence>
<proteinExistence type="inferred from homology"/>
<dbReference type="OrthoDB" id="443402at2759"/>
<dbReference type="PROSITE" id="PS51569">
    <property type="entry name" value="DOT1"/>
    <property type="match status" value="1"/>
</dbReference>
<gene>
    <name evidence="13" type="ORF">TTRE_0000522101</name>
</gene>
<protein>
    <recommendedName>
        <fullName evidence="3 11">Histone-lysine N-methyltransferase, H3 lysine-79 specific</fullName>
        <ecNumber evidence="2 11">2.1.1.360</ecNumber>
    </recommendedName>
    <alternativeName>
        <fullName evidence="9 11">Histone H3-K79 methyltransferase</fullName>
    </alternativeName>
</protein>
<comment type="catalytic activity">
    <reaction evidence="10 11">
        <text>L-lysyl(79)-[histone H3] + 3 S-adenosyl-L-methionine = N(6),N(6),N(6)-trimethyl-L-lysyl(79)-[histone H3] + 3 S-adenosyl-L-homocysteine + 3 H(+)</text>
        <dbReference type="Rhea" id="RHEA:60328"/>
        <dbReference type="Rhea" id="RHEA-COMP:15549"/>
        <dbReference type="Rhea" id="RHEA-COMP:15552"/>
        <dbReference type="ChEBI" id="CHEBI:15378"/>
        <dbReference type="ChEBI" id="CHEBI:29969"/>
        <dbReference type="ChEBI" id="CHEBI:57856"/>
        <dbReference type="ChEBI" id="CHEBI:59789"/>
        <dbReference type="ChEBI" id="CHEBI:61961"/>
        <dbReference type="EC" id="2.1.1.360"/>
    </reaction>
</comment>
<reference evidence="13" key="1">
    <citation type="submission" date="2014-01" db="EMBL/GenBank/DDBJ databases">
        <authorList>
            <person name="Aslett M."/>
        </authorList>
    </citation>
    <scope>NUCLEOTIDE SEQUENCE</scope>
</reference>
<evidence type="ECO:0000256" key="4">
    <source>
        <dbReference type="ARBA" id="ARBA00022603"/>
    </source>
</evidence>
<comment type="similarity">
    <text evidence="11">Belongs to the class I-like SAM-binding methyltransferase superfamily. DOT1 family.</text>
</comment>
<evidence type="ECO:0000256" key="7">
    <source>
        <dbReference type="ARBA" id="ARBA00022853"/>
    </source>
</evidence>
<reference evidence="13" key="2">
    <citation type="submission" date="2014-03" db="EMBL/GenBank/DDBJ databases">
        <title>The whipworm genome and dual-species transcriptomics of an intimate host-pathogen interaction.</title>
        <authorList>
            <person name="Foth B.J."/>
            <person name="Tsai I.J."/>
            <person name="Reid A.J."/>
            <person name="Bancroft A.J."/>
            <person name="Nichol S."/>
            <person name="Tracey A."/>
            <person name="Holroyd N."/>
            <person name="Cotton J.A."/>
            <person name="Stanley E.J."/>
            <person name="Zarowiecki M."/>
            <person name="Liu J.Z."/>
            <person name="Huckvale T."/>
            <person name="Cooper P.J."/>
            <person name="Grencis R.K."/>
            <person name="Berriman M."/>
        </authorList>
    </citation>
    <scope>NUCLEOTIDE SEQUENCE [LARGE SCALE GENOMIC DNA]</scope>
</reference>
<evidence type="ECO:0000259" key="12">
    <source>
        <dbReference type="PROSITE" id="PS51569"/>
    </source>
</evidence>
<keyword evidence="14" id="KW-1185">Reference proteome</keyword>
<dbReference type="Gene3D" id="3.40.50.150">
    <property type="entry name" value="Vaccinia Virus protein VP39"/>
    <property type="match status" value="1"/>
</dbReference>
<evidence type="ECO:0000256" key="1">
    <source>
        <dbReference type="ARBA" id="ARBA00004123"/>
    </source>
</evidence>
<dbReference type="GO" id="GO:0006281">
    <property type="term" value="P:DNA repair"/>
    <property type="evidence" value="ECO:0007669"/>
    <property type="project" value="TreeGrafter"/>
</dbReference>
<accession>A0A077ZBK8</accession>
<comment type="subcellular location">
    <subcellularLocation>
        <location evidence="1 11">Nucleus</location>
    </subcellularLocation>
</comment>
<dbReference type="EMBL" id="HG806099">
    <property type="protein sequence ID" value="CDW56938.1"/>
    <property type="molecule type" value="Genomic_DNA"/>
</dbReference>
<keyword evidence="4 11" id="KW-0489">Methyltransferase</keyword>
<sequence>MNVVEFQSFQNTKKLLVEHILQVVYNNSVVKPAKLNLYPPSSSSAYGETSFQMVEEMIRYLNITSDDSFLDLGSGVGQVVLHVAAATECRVAVGIECREWPIFFARVISSRWMNWFGIPYQSYELLEGDFMDEKFRHYINEATQVYCFHEYSLEEIFLTLNDGVRIVSSRKFAEPDQRLNARNMNGSCQFECLRPAPVSWTSKPLPYFIHTIDRQKVAAATVLSSISFNFLF</sequence>
<evidence type="ECO:0000256" key="10">
    <source>
        <dbReference type="ARBA" id="ARBA00047770"/>
    </source>
</evidence>
<dbReference type="PANTHER" id="PTHR21451">
    <property type="entry name" value="HISTONE H3 METHYLTRANSFERASE"/>
    <property type="match status" value="1"/>
</dbReference>
<dbReference type="GO" id="GO:0035097">
    <property type="term" value="C:histone methyltransferase complex"/>
    <property type="evidence" value="ECO:0007669"/>
    <property type="project" value="UniProtKB-ARBA"/>
</dbReference>
<comment type="function">
    <text evidence="11">Histone methyltransferase that specifically trimethylates histone H3 to form H3K79me3. This methylation is required for telomere silencing and for the pachytene checkpoint during the meiotic cell cycle by allowing the recruitment of RAD9 to double strand breaks. Nucleosomes are preferred as substrate compared to free histone.</text>
</comment>
<dbReference type="Pfam" id="PF08123">
    <property type="entry name" value="DOT1"/>
    <property type="match status" value="1"/>
</dbReference>
<keyword evidence="5 11" id="KW-0808">Transferase</keyword>
<dbReference type="PANTHER" id="PTHR21451:SF0">
    <property type="entry name" value="HISTONE-LYSINE N-METHYLTRANSFERASE, H3 LYSINE-79 SPECIFIC"/>
    <property type="match status" value="1"/>
</dbReference>
<dbReference type="InterPro" id="IPR029063">
    <property type="entry name" value="SAM-dependent_MTases_sf"/>
</dbReference>
<comment type="miscellaneous">
    <text evidence="11">In contrast to other lysine histone methyltransferases, it does not contain a SET domain, suggesting the existence of another mechanism for methylation of lysine residues of histones.</text>
</comment>
<evidence type="ECO:0000256" key="9">
    <source>
        <dbReference type="ARBA" id="ARBA00029821"/>
    </source>
</evidence>
<evidence type="ECO:0000256" key="2">
    <source>
        <dbReference type="ARBA" id="ARBA00012190"/>
    </source>
</evidence>
<dbReference type="GO" id="GO:0140956">
    <property type="term" value="F:histone H3K79 trimethyltransferase activity"/>
    <property type="evidence" value="ECO:0007669"/>
    <property type="project" value="UniProtKB-EC"/>
</dbReference>
<evidence type="ECO:0000256" key="5">
    <source>
        <dbReference type="ARBA" id="ARBA00022679"/>
    </source>
</evidence>
<evidence type="ECO:0000256" key="3">
    <source>
        <dbReference type="ARBA" id="ARBA00020987"/>
    </source>
</evidence>
<keyword evidence="7 11" id="KW-0156">Chromatin regulator</keyword>
<keyword evidence="8 11" id="KW-0539">Nucleus</keyword>
<evidence type="ECO:0000313" key="13">
    <source>
        <dbReference type="EMBL" id="CDW56938.1"/>
    </source>
</evidence>